<organism evidence="18 19">
    <name type="scientific">Luminiphilus syltensis NOR5-1B</name>
    <dbReference type="NCBI Taxonomy" id="565045"/>
    <lineage>
        <taxon>Bacteria</taxon>
        <taxon>Pseudomonadati</taxon>
        <taxon>Pseudomonadota</taxon>
        <taxon>Gammaproteobacteria</taxon>
        <taxon>Cellvibrionales</taxon>
        <taxon>Halieaceae</taxon>
        <taxon>Luminiphilus</taxon>
    </lineage>
</organism>
<dbReference type="InterPro" id="IPR014782">
    <property type="entry name" value="Peptidase_M1_dom"/>
</dbReference>
<name>B8KXW5_9GAMM</name>
<sequence length="868" mass="97324">MRDGVPQTIFRKDYRAPDFSVEQIDLYFDIRAGYTTVRATLDMVRAVPGHAPLVLDGVELVLESVAIDGVSLAESDYSVTPETLVISKVPDRFKLETQVRIAPETNTSLEGLYRSQSSYSTQCEAEGFRKITYYPDRPDVLALFNVTIEADREACPVLLSNGNLIDSGVLDNRRHRAVWQDPWPKPSYLFALVAGDLACVEDTFVTRSGKPVALRVYVEEKDRDFCAHAIESLKRSMRWDEEVYGLEYDLELFNIVAVDDFNMGAMENKSLNIFNTSCVLASPDITTDAGYQRIESIVAHEYFHNFSGNRVTCRDWFQLSLKEGFTVFRDAEFTSDMHSRGVKRVEDVAFLRAHQFAEDAGPLAHPVRPDSFIEISNFYTTTVYEKGAEVVRMLHTLLGAEVFQRGATHYFETYDGQAVTCDDFVDAMEVASGRDLSQFRRWYSQPGTPLLTVTGDYDGDSSRYRLTVEQSNPAVGVASEVGPLHMPLALGLVVDGAPMTMPSGATTAVVELTEPRQTFVFDGVESEPVPALLRGFSAPVRVSPEPDIDQLRVLMAADDDPFVRWDAAQSYAAQLMEATVADDESESAFLDAYGQVMASDLDPAMKAQTLILPSEDYLADRAAQRGLVDVHSIHERRERLKQMIARSFAEEWSEWFARYAVTAAYEPSAEQIGHRALRHLAADYLCYTDAIDLEFAEHLYAHADNLTDRLAAARCLINHGSDLQRERMVERFYEDWKQQALVVNAWLSLQATRPHDDAVETVAQLRNHPAFDWRNPNKLRSLVGAMAGRNAIAFHRADGAGYTLLTDTVIAIQKANPQMAAGMLSPLTRFRRYAHGVDLMRGQLERVAAIDDLSRDVFEVVQRTLDGH</sequence>
<dbReference type="GO" id="GO:0016285">
    <property type="term" value="F:alanyl aminopeptidase activity"/>
    <property type="evidence" value="ECO:0007669"/>
    <property type="project" value="UniProtKB-EC"/>
</dbReference>
<keyword evidence="11" id="KW-0482">Metalloprotease</keyword>
<feature type="domain" description="Peptidase M1 alanyl aminopeptidase Ig-like fold" evidence="15">
    <location>
        <begin position="447"/>
        <end position="543"/>
    </location>
</feature>
<evidence type="ECO:0000259" key="14">
    <source>
        <dbReference type="Pfam" id="PF01433"/>
    </source>
</evidence>
<evidence type="ECO:0000256" key="2">
    <source>
        <dbReference type="ARBA" id="ARBA00001947"/>
    </source>
</evidence>
<dbReference type="SUPFAM" id="SSF55486">
    <property type="entry name" value="Metalloproteases ('zincins'), catalytic domain"/>
    <property type="match status" value="1"/>
</dbReference>
<dbReference type="GO" id="GO:0008270">
    <property type="term" value="F:zinc ion binding"/>
    <property type="evidence" value="ECO:0007669"/>
    <property type="project" value="InterPro"/>
</dbReference>
<accession>B8KXW5</accession>
<evidence type="ECO:0000256" key="6">
    <source>
        <dbReference type="ARBA" id="ARBA00022438"/>
    </source>
</evidence>
<dbReference type="InterPro" id="IPR024601">
    <property type="entry name" value="Peptidase_M1_pepN_C"/>
</dbReference>
<evidence type="ECO:0000256" key="4">
    <source>
        <dbReference type="ARBA" id="ARBA00012564"/>
    </source>
</evidence>
<comment type="cofactor">
    <cofactor evidence="2">
        <name>Zn(2+)</name>
        <dbReference type="ChEBI" id="CHEBI:29105"/>
    </cofactor>
</comment>
<evidence type="ECO:0000259" key="15">
    <source>
        <dbReference type="Pfam" id="PF11940"/>
    </source>
</evidence>
<evidence type="ECO:0000256" key="10">
    <source>
        <dbReference type="ARBA" id="ARBA00022833"/>
    </source>
</evidence>
<dbReference type="InterPro" id="IPR012779">
    <property type="entry name" value="Peptidase_M1_pepN"/>
</dbReference>
<dbReference type="Gene3D" id="1.25.50.10">
    <property type="entry name" value="Peptidase M1, alanyl aminopeptidase, C-terminal domain"/>
    <property type="match status" value="1"/>
</dbReference>
<evidence type="ECO:0000256" key="13">
    <source>
        <dbReference type="NCBIfam" id="TIGR02414"/>
    </source>
</evidence>
<keyword evidence="8" id="KW-0479">Metal-binding</keyword>
<dbReference type="Gene3D" id="2.60.40.1840">
    <property type="match status" value="1"/>
</dbReference>
<dbReference type="Pfam" id="PF01433">
    <property type="entry name" value="Peptidase_M1"/>
    <property type="match status" value="1"/>
</dbReference>
<feature type="domain" description="Peptidase M1 alanyl aminopeptidase C-terminal" evidence="16">
    <location>
        <begin position="549"/>
        <end position="865"/>
    </location>
</feature>
<dbReference type="STRING" id="565045.NOR51B_482"/>
<dbReference type="PANTHER" id="PTHR46322">
    <property type="entry name" value="PUROMYCIN-SENSITIVE AMINOPEPTIDASE"/>
    <property type="match status" value="1"/>
</dbReference>
<dbReference type="GO" id="GO:0006508">
    <property type="term" value="P:proteolysis"/>
    <property type="evidence" value="ECO:0007669"/>
    <property type="project" value="UniProtKB-UniRule"/>
</dbReference>
<evidence type="ECO:0000313" key="19">
    <source>
        <dbReference type="Proteomes" id="UP000004699"/>
    </source>
</evidence>
<evidence type="ECO:0000256" key="3">
    <source>
        <dbReference type="ARBA" id="ARBA00010136"/>
    </source>
</evidence>
<dbReference type="NCBIfam" id="TIGR02414">
    <property type="entry name" value="pepN_proteo"/>
    <property type="match status" value="1"/>
</dbReference>
<dbReference type="Pfam" id="PF17432">
    <property type="entry name" value="DUF3458_C"/>
    <property type="match status" value="1"/>
</dbReference>
<reference evidence="19" key="1">
    <citation type="journal article" date="2013" name="BMC Microbiol.">
        <title>Taxonomy and evolution of bacteriochlorophyll a-containing members of the OM60/NOR5 clade of marine gammaproteobacteria: description of Luminiphilus syltensis gen. nov., sp. nov., reclassification of Haliea rubra as Pseudohaliea rubra gen. nov., comb. nov., and emendation of Chromatocurvus halotolerans.</title>
        <authorList>
            <person name="Spring S."/>
            <person name="Riedel T."/>
            <person name="Sproer C."/>
            <person name="Yan S."/>
            <person name="Harder J."/>
            <person name="Fuchs B.M."/>
        </authorList>
    </citation>
    <scope>NUCLEOTIDE SEQUENCE [LARGE SCALE GENOMIC DNA]</scope>
    <source>
        <strain evidence="19">NOR51-B</strain>
    </source>
</reference>
<keyword evidence="9 18" id="KW-0378">Hydrolase</keyword>
<evidence type="ECO:0000259" key="17">
    <source>
        <dbReference type="Pfam" id="PF17900"/>
    </source>
</evidence>
<comment type="similarity">
    <text evidence="3">Belongs to the peptidase M1 family.</text>
</comment>
<dbReference type="Pfam" id="PF17900">
    <property type="entry name" value="Peptidase_M1_N"/>
    <property type="match status" value="1"/>
</dbReference>
<dbReference type="Proteomes" id="UP000004699">
    <property type="component" value="Unassembled WGS sequence"/>
</dbReference>
<dbReference type="EC" id="3.4.11.2" evidence="4 13"/>
<evidence type="ECO:0000313" key="18">
    <source>
        <dbReference type="EMBL" id="EED34545.1"/>
    </source>
</evidence>
<proteinExistence type="inferred from homology"/>
<dbReference type="EMBL" id="DS999411">
    <property type="protein sequence ID" value="EED34545.1"/>
    <property type="molecule type" value="Genomic_DNA"/>
</dbReference>
<dbReference type="Gene3D" id="2.60.40.1730">
    <property type="entry name" value="tricorn interacting facor f3 domain"/>
    <property type="match status" value="1"/>
</dbReference>
<dbReference type="HOGENOM" id="CLU_007993_2_0_6"/>
<dbReference type="InterPro" id="IPR035414">
    <property type="entry name" value="Peptidase_M1_pepN_Ig-like"/>
</dbReference>
<dbReference type="Gene3D" id="3.30.2010.30">
    <property type="match status" value="1"/>
</dbReference>
<dbReference type="GO" id="GO:0008237">
    <property type="term" value="F:metallopeptidase activity"/>
    <property type="evidence" value="ECO:0007669"/>
    <property type="project" value="UniProtKB-UniRule"/>
</dbReference>
<evidence type="ECO:0000256" key="1">
    <source>
        <dbReference type="ARBA" id="ARBA00000098"/>
    </source>
</evidence>
<feature type="domain" description="Peptidase M1 membrane alanine aminopeptidase" evidence="14">
    <location>
        <begin position="229"/>
        <end position="442"/>
    </location>
</feature>
<dbReference type="InterPro" id="IPR038438">
    <property type="entry name" value="PepN_Ig-like_sf"/>
</dbReference>
<evidence type="ECO:0000256" key="8">
    <source>
        <dbReference type="ARBA" id="ARBA00022723"/>
    </source>
</evidence>
<evidence type="ECO:0000256" key="11">
    <source>
        <dbReference type="ARBA" id="ARBA00023049"/>
    </source>
</evidence>
<dbReference type="InterPro" id="IPR042097">
    <property type="entry name" value="Aminopeptidase_N-like_N_sf"/>
</dbReference>
<dbReference type="Pfam" id="PF11940">
    <property type="entry name" value="DUF3458"/>
    <property type="match status" value="1"/>
</dbReference>
<dbReference type="CDD" id="cd09600">
    <property type="entry name" value="M1_APN"/>
    <property type="match status" value="1"/>
</dbReference>
<keyword evidence="19" id="KW-1185">Reference proteome</keyword>
<dbReference type="eggNOG" id="COG0308">
    <property type="taxonomic scope" value="Bacteria"/>
</dbReference>
<protein>
    <recommendedName>
        <fullName evidence="5 13">Aminopeptidase N</fullName>
        <ecNumber evidence="4 13">3.4.11.2</ecNumber>
    </recommendedName>
</protein>
<keyword evidence="7" id="KW-0645">Protease</keyword>
<dbReference type="AlphaFoldDB" id="B8KXW5"/>
<dbReference type="PANTHER" id="PTHR46322:SF1">
    <property type="entry name" value="PUROMYCIN-SENSITIVE AMINOPEPTIDASE"/>
    <property type="match status" value="1"/>
</dbReference>
<evidence type="ECO:0000259" key="16">
    <source>
        <dbReference type="Pfam" id="PF17432"/>
    </source>
</evidence>
<keyword evidence="10" id="KW-0862">Zinc</keyword>
<gene>
    <name evidence="18" type="primary">pepN</name>
    <name evidence="18" type="ORF">NOR51B_482</name>
</gene>
<dbReference type="InterPro" id="IPR037144">
    <property type="entry name" value="Peptidase_M1_pepN_C_sf"/>
</dbReference>
<dbReference type="SUPFAM" id="SSF63737">
    <property type="entry name" value="Leukotriene A4 hydrolase N-terminal domain"/>
    <property type="match status" value="1"/>
</dbReference>
<dbReference type="RefSeq" id="WP_009019293.1">
    <property type="nucleotide sequence ID" value="NZ_DS999411.1"/>
</dbReference>
<evidence type="ECO:0000256" key="5">
    <source>
        <dbReference type="ARBA" id="ARBA00015611"/>
    </source>
</evidence>
<dbReference type="InterPro" id="IPR001930">
    <property type="entry name" value="Peptidase_M1"/>
</dbReference>
<comment type="function">
    <text evidence="12">Aminopeptidase N is involved in the degradation of intracellular peptides generated by protein breakdown during normal growth as well as in response to nutrient starvation.</text>
</comment>
<comment type="catalytic activity">
    <reaction evidence="1">
        <text>Release of an N-terminal amino acid, Xaa-|-Yaa- from a peptide, amide or arylamide. Xaa is preferably Ala, but may be most amino acids including Pro (slow action). When a terminal hydrophobic residue is followed by a prolyl residue, the two may be released as an intact Xaa-Pro dipeptide.</text>
        <dbReference type="EC" id="3.4.11.2"/>
    </reaction>
</comment>
<evidence type="ECO:0000256" key="9">
    <source>
        <dbReference type="ARBA" id="ARBA00022801"/>
    </source>
</evidence>
<dbReference type="InterPro" id="IPR045357">
    <property type="entry name" value="Aminopeptidase_N-like_N"/>
</dbReference>
<dbReference type="FunFam" id="3.30.2010.30:FF:000002">
    <property type="entry name" value="Putative aminopeptidase N"/>
    <property type="match status" value="1"/>
</dbReference>
<keyword evidence="6 18" id="KW-0031">Aminopeptidase</keyword>
<dbReference type="PRINTS" id="PR00756">
    <property type="entry name" value="ALADIPTASE"/>
</dbReference>
<dbReference type="InterPro" id="IPR027268">
    <property type="entry name" value="Peptidase_M4/M1_CTD_sf"/>
</dbReference>
<dbReference type="Gene3D" id="1.10.390.10">
    <property type="entry name" value="Neutral Protease Domain 2"/>
    <property type="match status" value="1"/>
</dbReference>
<evidence type="ECO:0000256" key="12">
    <source>
        <dbReference type="ARBA" id="ARBA00059739"/>
    </source>
</evidence>
<evidence type="ECO:0000256" key="7">
    <source>
        <dbReference type="ARBA" id="ARBA00022670"/>
    </source>
</evidence>
<dbReference type="MEROPS" id="M01.005"/>
<dbReference type="FunFam" id="2.60.40.1730:FF:000005">
    <property type="entry name" value="Aminopeptidase N"/>
    <property type="match status" value="1"/>
</dbReference>
<feature type="domain" description="Aminopeptidase N-like N-terminal" evidence="17">
    <location>
        <begin position="59"/>
        <end position="189"/>
    </location>
</feature>
<dbReference type="OrthoDB" id="100605at2"/>